<comment type="caution">
    <text evidence="1">The sequence shown here is derived from an EMBL/GenBank/DDBJ whole genome shotgun (WGS) entry which is preliminary data.</text>
</comment>
<name>A0A101LVQ0_PICGL</name>
<geneLocation type="mitochondrion" evidence="1"/>
<protein>
    <submittedName>
        <fullName evidence="1">Uncharacterized protein</fullName>
    </submittedName>
</protein>
<proteinExistence type="predicted"/>
<organism evidence="1">
    <name type="scientific">Picea glauca</name>
    <name type="common">White spruce</name>
    <name type="synonym">Pinus glauca</name>
    <dbReference type="NCBI Taxonomy" id="3330"/>
    <lineage>
        <taxon>Eukaryota</taxon>
        <taxon>Viridiplantae</taxon>
        <taxon>Streptophyta</taxon>
        <taxon>Embryophyta</taxon>
        <taxon>Tracheophyta</taxon>
        <taxon>Spermatophyta</taxon>
        <taxon>Pinopsida</taxon>
        <taxon>Pinidae</taxon>
        <taxon>Conifers I</taxon>
        <taxon>Pinales</taxon>
        <taxon>Pinaceae</taxon>
        <taxon>Picea</taxon>
    </lineage>
</organism>
<accession>A0A101LVQ0</accession>
<evidence type="ECO:0000313" key="1">
    <source>
        <dbReference type="EMBL" id="KUM46200.1"/>
    </source>
</evidence>
<dbReference type="EMBL" id="LKAM01000013">
    <property type="protein sequence ID" value="KUM46200.1"/>
    <property type="molecule type" value="Genomic_DNA"/>
</dbReference>
<reference evidence="1" key="1">
    <citation type="journal article" date="2015" name="Genome Biol. Evol.">
        <title>Organellar Genomes of White Spruce (Picea glauca): Assembly and Annotation.</title>
        <authorList>
            <person name="Jackman S.D."/>
            <person name="Warren R.L."/>
            <person name="Gibb E.A."/>
            <person name="Vandervalk B.P."/>
            <person name="Mohamadi H."/>
            <person name="Chu J."/>
            <person name="Raymond A."/>
            <person name="Pleasance S."/>
            <person name="Coope R."/>
            <person name="Wildung M.R."/>
            <person name="Ritland C.E."/>
            <person name="Bousquet J."/>
            <person name="Jones S.J."/>
            <person name="Bohlmann J."/>
            <person name="Birol I."/>
        </authorList>
    </citation>
    <scope>NUCLEOTIDE SEQUENCE [LARGE SCALE GENOMIC DNA]</scope>
    <source>
        <tissue evidence="1">Flushing bud</tissue>
    </source>
</reference>
<keyword evidence="1" id="KW-0496">Mitochondrion</keyword>
<dbReference type="AlphaFoldDB" id="A0A101LVQ0"/>
<sequence>MEHKLLLSEHMGLLTLVQQQKYLPSGEELRELREREWGF</sequence>
<gene>
    <name evidence="1" type="ORF">ABT39_MTgene2006</name>
</gene>